<evidence type="ECO:0000256" key="1">
    <source>
        <dbReference type="ARBA" id="ARBA00022737"/>
    </source>
</evidence>
<dbReference type="Proteomes" id="UP001652642">
    <property type="component" value="Chromosome 3"/>
</dbReference>
<dbReference type="PANTHER" id="PTHR15901">
    <property type="entry name" value="TESTICULAR HAPLOID EXPRESSED GENE PROTEIN"/>
    <property type="match status" value="1"/>
</dbReference>
<organism evidence="2 3">
    <name type="scientific">Pogona vitticeps</name>
    <name type="common">central bearded dragon</name>
    <dbReference type="NCBI Taxonomy" id="103695"/>
    <lineage>
        <taxon>Eukaryota</taxon>
        <taxon>Metazoa</taxon>
        <taxon>Chordata</taxon>
        <taxon>Craniata</taxon>
        <taxon>Vertebrata</taxon>
        <taxon>Euteleostomi</taxon>
        <taxon>Lepidosauria</taxon>
        <taxon>Squamata</taxon>
        <taxon>Bifurcata</taxon>
        <taxon>Unidentata</taxon>
        <taxon>Episquamata</taxon>
        <taxon>Toxicofera</taxon>
        <taxon>Iguania</taxon>
        <taxon>Acrodonta</taxon>
        <taxon>Agamidae</taxon>
        <taxon>Amphibolurinae</taxon>
        <taxon>Pogona</taxon>
    </lineage>
</organism>
<dbReference type="InterPro" id="IPR042401">
    <property type="entry name" value="SPMAP2-like"/>
</dbReference>
<accession>A0ABM5FWQ0</accession>
<protein>
    <submittedName>
        <fullName evidence="3">Sperm microtubule associated protein 2-like</fullName>
    </submittedName>
</protein>
<dbReference type="Pfam" id="PF14912">
    <property type="entry name" value="THEG"/>
    <property type="match status" value="1"/>
</dbReference>
<keyword evidence="2" id="KW-1185">Reference proteome</keyword>
<keyword evidence="1" id="KW-0677">Repeat</keyword>
<dbReference type="SMART" id="SM00705">
    <property type="entry name" value="THEG"/>
    <property type="match status" value="2"/>
</dbReference>
<proteinExistence type="predicted"/>
<evidence type="ECO:0000313" key="3">
    <source>
        <dbReference type="RefSeq" id="XP_072849829.1"/>
    </source>
</evidence>
<dbReference type="InterPro" id="IPR006623">
    <property type="entry name" value="THEG"/>
</dbReference>
<dbReference type="RefSeq" id="XP_072849829.1">
    <property type="nucleotide sequence ID" value="XM_072993728.1"/>
</dbReference>
<gene>
    <name evidence="3" type="primary">LOC110076466</name>
</gene>
<dbReference type="GeneID" id="110076466"/>
<evidence type="ECO:0000313" key="2">
    <source>
        <dbReference type="Proteomes" id="UP001652642"/>
    </source>
</evidence>
<name>A0ABM5FWQ0_9SAUR</name>
<reference evidence="3" key="1">
    <citation type="submission" date="2025-08" db="UniProtKB">
        <authorList>
            <consortium name="RefSeq"/>
        </authorList>
    </citation>
    <scope>IDENTIFICATION</scope>
</reference>
<sequence length="127" mass="14258">MLDQSNERKPLTFTRLTTTVSSTNRRFTVPAVSHRLEELSQSRKAHADVRKPRSTPEWSVAVSAMRATASPRLKELAQPRPYPAGWKFHRAPYSVVTKAALSALPSERITVLAKPRVRTDANTVHTK</sequence>
<dbReference type="PANTHER" id="PTHR15901:SF16">
    <property type="entry name" value="TESTICULAR HAPLOID EXPRESSED GENE PROTEIN"/>
    <property type="match status" value="1"/>
</dbReference>